<dbReference type="Proteomes" id="UP000000600">
    <property type="component" value="Unassembled WGS sequence"/>
</dbReference>
<organism evidence="2 3">
    <name type="scientific">Paramecium tetraurelia</name>
    <dbReference type="NCBI Taxonomy" id="5888"/>
    <lineage>
        <taxon>Eukaryota</taxon>
        <taxon>Sar</taxon>
        <taxon>Alveolata</taxon>
        <taxon>Ciliophora</taxon>
        <taxon>Intramacronucleata</taxon>
        <taxon>Oligohymenophorea</taxon>
        <taxon>Peniculida</taxon>
        <taxon>Parameciidae</taxon>
        <taxon>Paramecium</taxon>
    </lineage>
</organism>
<sequence length="241" mass="28830">MGQSVKCCNKQEDSLSEIYSQQIQAEYFGPEYAHQYQIQTKFITHFQAYDNEEKQLRKETQTLSTRNHVDSELAQSPFQKNDKYLINTDQILDSFFNLDSNNSNSSYENSICANNSILKKTNQQTPKHTKCVKFKDICSKISFSISQKKELGQSLKIQHKQFHLFFEKYYYFIFNLFFIIDEFLLIKQKFKSPILQISHYFFNKQETLQPYQDESKFIIINAIQFNQQHFCYETYLNKFVK</sequence>
<evidence type="ECO:0008006" key="4">
    <source>
        <dbReference type="Google" id="ProtNLM"/>
    </source>
</evidence>
<dbReference type="InParanoid" id="A0D3S6"/>
<name>A0D3S6_PARTE</name>
<evidence type="ECO:0000256" key="1">
    <source>
        <dbReference type="SAM" id="Phobius"/>
    </source>
</evidence>
<keyword evidence="1" id="KW-1133">Transmembrane helix</keyword>
<dbReference type="RefSeq" id="XP_001445090.1">
    <property type="nucleotide sequence ID" value="XM_001445053.1"/>
</dbReference>
<keyword evidence="3" id="KW-1185">Reference proteome</keyword>
<dbReference type="EMBL" id="CT868285">
    <property type="protein sequence ID" value="CAK77693.1"/>
    <property type="molecule type" value="Genomic_DNA"/>
</dbReference>
<keyword evidence="1" id="KW-0812">Transmembrane</keyword>
<reference evidence="2 3" key="1">
    <citation type="journal article" date="2006" name="Nature">
        <title>Global trends of whole-genome duplications revealed by the ciliate Paramecium tetraurelia.</title>
        <authorList>
            <consortium name="Genoscope"/>
            <person name="Aury J.-M."/>
            <person name="Jaillon O."/>
            <person name="Duret L."/>
            <person name="Noel B."/>
            <person name="Jubin C."/>
            <person name="Porcel B.M."/>
            <person name="Segurens B."/>
            <person name="Daubin V."/>
            <person name="Anthouard V."/>
            <person name="Aiach N."/>
            <person name="Arnaiz O."/>
            <person name="Billaut A."/>
            <person name="Beisson J."/>
            <person name="Blanc I."/>
            <person name="Bouhouche K."/>
            <person name="Camara F."/>
            <person name="Duharcourt S."/>
            <person name="Guigo R."/>
            <person name="Gogendeau D."/>
            <person name="Katinka M."/>
            <person name="Keller A.-M."/>
            <person name="Kissmehl R."/>
            <person name="Klotz C."/>
            <person name="Koll F."/>
            <person name="Le Moue A."/>
            <person name="Lepere C."/>
            <person name="Malinsky S."/>
            <person name="Nowacki M."/>
            <person name="Nowak J.K."/>
            <person name="Plattner H."/>
            <person name="Poulain J."/>
            <person name="Ruiz F."/>
            <person name="Serrano V."/>
            <person name="Zagulski M."/>
            <person name="Dessen P."/>
            <person name="Betermier M."/>
            <person name="Weissenbach J."/>
            <person name="Scarpelli C."/>
            <person name="Schachter V."/>
            <person name="Sperling L."/>
            <person name="Meyer E."/>
            <person name="Cohen J."/>
            <person name="Wincker P."/>
        </authorList>
    </citation>
    <scope>NUCLEOTIDE SEQUENCE [LARGE SCALE GENOMIC DNA]</scope>
    <source>
        <strain evidence="2 3">Stock d4-2</strain>
    </source>
</reference>
<dbReference type="OrthoDB" id="310370at2759"/>
<gene>
    <name evidence="2" type="ORF">GSPATT00013158001</name>
</gene>
<feature type="transmembrane region" description="Helical" evidence="1">
    <location>
        <begin position="169"/>
        <end position="186"/>
    </location>
</feature>
<protein>
    <recommendedName>
        <fullName evidence="4">Transmembrane protein</fullName>
    </recommendedName>
</protein>
<proteinExistence type="predicted"/>
<dbReference type="OMA" id="CCNKQED"/>
<dbReference type="HOGENOM" id="CLU_1153599_0_0_1"/>
<dbReference type="KEGG" id="ptm:GSPATT00013158001"/>
<dbReference type="AlphaFoldDB" id="A0D3S6"/>
<accession>A0D3S6</accession>
<evidence type="ECO:0000313" key="2">
    <source>
        <dbReference type="EMBL" id="CAK77693.1"/>
    </source>
</evidence>
<evidence type="ECO:0000313" key="3">
    <source>
        <dbReference type="Proteomes" id="UP000000600"/>
    </source>
</evidence>
<dbReference type="GeneID" id="5030875"/>
<keyword evidence="1" id="KW-0472">Membrane</keyword>